<evidence type="ECO:0000313" key="2">
    <source>
        <dbReference type="Proteomes" id="UP000251213"/>
    </source>
</evidence>
<evidence type="ECO:0000313" key="1">
    <source>
        <dbReference type="EMBL" id="RAL26109.1"/>
    </source>
</evidence>
<protein>
    <submittedName>
        <fullName evidence="1">Uncharacterized protein</fullName>
    </submittedName>
</protein>
<keyword evidence="2" id="KW-1185">Reference proteome</keyword>
<proteinExistence type="predicted"/>
<name>A0A364K723_9BACL</name>
<reference evidence="1 2" key="1">
    <citation type="submission" date="2018-06" db="EMBL/GenBank/DDBJ databases">
        <title>Thermoflavimicrobium daqus sp. nov., a thermophilic microbe isolated from Moutai-flavour Daqu.</title>
        <authorList>
            <person name="Wang X."/>
            <person name="Zhou H."/>
        </authorList>
    </citation>
    <scope>NUCLEOTIDE SEQUENCE [LARGE SCALE GENOMIC DNA]</scope>
    <source>
        <strain evidence="1 2">FBKL4.011</strain>
    </source>
</reference>
<organism evidence="1 2">
    <name type="scientific">Thermoflavimicrobium daqui</name>
    <dbReference type="NCBI Taxonomy" id="2137476"/>
    <lineage>
        <taxon>Bacteria</taxon>
        <taxon>Bacillati</taxon>
        <taxon>Bacillota</taxon>
        <taxon>Bacilli</taxon>
        <taxon>Bacillales</taxon>
        <taxon>Thermoactinomycetaceae</taxon>
        <taxon>Thermoflavimicrobium</taxon>
    </lineage>
</organism>
<dbReference type="Proteomes" id="UP000251213">
    <property type="component" value="Unassembled WGS sequence"/>
</dbReference>
<accession>A0A364K723</accession>
<reference evidence="1 2" key="2">
    <citation type="submission" date="2018-06" db="EMBL/GenBank/DDBJ databases">
        <authorList>
            <person name="Zhirakovskaya E."/>
        </authorList>
    </citation>
    <scope>NUCLEOTIDE SEQUENCE [LARGE SCALE GENOMIC DNA]</scope>
    <source>
        <strain evidence="1 2">FBKL4.011</strain>
    </source>
</reference>
<comment type="caution">
    <text evidence="1">The sequence shown here is derived from an EMBL/GenBank/DDBJ whole genome shotgun (WGS) entry which is preliminary data.</text>
</comment>
<sequence length="231" mass="25969">MITSNYYNNGKKNSPKTAMIAIIDLSSKKLVNTIQLIELGGPGAIKHRGHVGGITIAGDYLWISSTIGDLKYLYSLSLSKVEQAKNGDLVKMDRKYGVRAASAITYKNGELWLVEYKKGSCKKDYSHKNSSAKLYRYKVNTDGSIKKVGDFKIPDRVQVMMITDTEFFFSRSCGRTNPSDLTIYKNQNGKLGKFVKSVKMPPMSEGIVQVVPTILLRVKYELQFYEIINIQ</sequence>
<dbReference type="AlphaFoldDB" id="A0A364K723"/>
<gene>
    <name evidence="1" type="ORF">DL897_03650</name>
</gene>
<dbReference type="SUPFAM" id="SSF75011">
    <property type="entry name" value="3-carboxy-cis,cis-mucoante lactonizing enzyme"/>
    <property type="match status" value="1"/>
</dbReference>
<dbReference type="EMBL" id="QJKK01000002">
    <property type="protein sequence ID" value="RAL26109.1"/>
    <property type="molecule type" value="Genomic_DNA"/>
</dbReference>